<dbReference type="EMBL" id="JAMRXG010000022">
    <property type="protein sequence ID" value="MCM6778427.1"/>
    <property type="molecule type" value="Genomic_DNA"/>
</dbReference>
<evidence type="ECO:0000313" key="3">
    <source>
        <dbReference type="Proteomes" id="UP001139157"/>
    </source>
</evidence>
<evidence type="ECO:0000259" key="1">
    <source>
        <dbReference type="PROSITE" id="PS50943"/>
    </source>
</evidence>
<dbReference type="RefSeq" id="WP_251917938.1">
    <property type="nucleotide sequence ID" value="NZ_JAMRXG010000022.1"/>
</dbReference>
<dbReference type="Proteomes" id="UP001139157">
    <property type="component" value="Unassembled WGS sequence"/>
</dbReference>
<keyword evidence="2" id="KW-0418">Kinase</keyword>
<reference evidence="2" key="1">
    <citation type="submission" date="2022-06" db="EMBL/GenBank/DDBJ databases">
        <title>Novel species in genus nocardia.</title>
        <authorList>
            <person name="Li F."/>
        </authorList>
    </citation>
    <scope>NUCLEOTIDE SEQUENCE</scope>
    <source>
        <strain evidence="2">CDC141</strain>
    </source>
</reference>
<dbReference type="GO" id="GO:0016779">
    <property type="term" value="F:nucleotidyltransferase activity"/>
    <property type="evidence" value="ECO:0007669"/>
    <property type="project" value="UniProtKB-KW"/>
</dbReference>
<gene>
    <name evidence="2" type="ORF">NDR86_33555</name>
</gene>
<name>A0A9X2ECV8_9NOCA</name>
<dbReference type="SUPFAM" id="SSF47413">
    <property type="entry name" value="lambda repressor-like DNA-binding domains"/>
    <property type="match status" value="1"/>
</dbReference>
<dbReference type="PROSITE" id="PS50943">
    <property type="entry name" value="HTH_CROC1"/>
    <property type="match status" value="1"/>
</dbReference>
<dbReference type="GO" id="GO:0016301">
    <property type="term" value="F:kinase activity"/>
    <property type="evidence" value="ECO:0007669"/>
    <property type="project" value="UniProtKB-KW"/>
</dbReference>
<comment type="caution">
    <text evidence="2">The sequence shown here is derived from an EMBL/GenBank/DDBJ whole genome shotgun (WGS) entry which is preliminary data.</text>
</comment>
<accession>A0A9X2ECV8</accession>
<sequence>MTDAAAKPLAAKIEYLFQTVQPLGREYSLQEVADGCRAIGGASFSKAYVWSLRTGHRDNPTMRHLEALAAFFGVPVAYFFDDEAAERVETQLALATALHNADIRAVALRMTKLSNLDRKSLIRIVDEIQRIKEGATAADPEN</sequence>
<dbReference type="InterPro" id="IPR001387">
    <property type="entry name" value="Cro/C1-type_HTH"/>
</dbReference>
<keyword evidence="3" id="KW-1185">Reference proteome</keyword>
<evidence type="ECO:0000313" key="2">
    <source>
        <dbReference type="EMBL" id="MCM6778427.1"/>
    </source>
</evidence>
<keyword evidence="2" id="KW-0548">Nucleotidyltransferase</keyword>
<dbReference type="AlphaFoldDB" id="A0A9X2ECV8"/>
<proteinExistence type="predicted"/>
<dbReference type="GO" id="GO:0003677">
    <property type="term" value="F:DNA binding"/>
    <property type="evidence" value="ECO:0007669"/>
    <property type="project" value="InterPro"/>
</dbReference>
<feature type="domain" description="HTH cro/C1-type" evidence="1">
    <location>
        <begin position="45"/>
        <end position="79"/>
    </location>
</feature>
<keyword evidence="2" id="KW-0808">Transferase</keyword>
<dbReference type="InterPro" id="IPR010982">
    <property type="entry name" value="Lambda_DNA-bd_dom_sf"/>
</dbReference>
<organism evidence="2 3">
    <name type="scientific">Nocardia pulmonis</name>
    <dbReference type="NCBI Taxonomy" id="2951408"/>
    <lineage>
        <taxon>Bacteria</taxon>
        <taxon>Bacillati</taxon>
        <taxon>Actinomycetota</taxon>
        <taxon>Actinomycetes</taxon>
        <taxon>Mycobacteriales</taxon>
        <taxon>Nocardiaceae</taxon>
        <taxon>Nocardia</taxon>
    </lineage>
</organism>
<protein>
    <submittedName>
        <fullName evidence="2">Bifunctional adenosylcobinamide kinase/adenosylcobinamide-phosphate guanylyltransferase</fullName>
    </submittedName>
</protein>
<dbReference type="Gene3D" id="1.10.260.40">
    <property type="entry name" value="lambda repressor-like DNA-binding domains"/>
    <property type="match status" value="1"/>
</dbReference>